<dbReference type="OrthoDB" id="3190733at2"/>
<evidence type="ECO:0000256" key="3">
    <source>
        <dbReference type="ARBA" id="ARBA00023082"/>
    </source>
</evidence>
<dbReference type="STRING" id="656914.SAMN00017405_1345"/>
<dbReference type="NCBIfam" id="TIGR02937">
    <property type="entry name" value="sigma70-ECF"/>
    <property type="match status" value="1"/>
</dbReference>
<keyword evidence="6" id="KW-0346">Stress response</keyword>
<keyword evidence="4 6" id="KW-0238">DNA-binding</keyword>
<comment type="similarity">
    <text evidence="6">Belongs to the sigma-70 factor family. SigI subfamily.</text>
</comment>
<dbReference type="Proteomes" id="UP000192731">
    <property type="component" value="Unassembled WGS sequence"/>
</dbReference>
<evidence type="ECO:0000313" key="8">
    <source>
        <dbReference type="EMBL" id="SMB90660.1"/>
    </source>
</evidence>
<dbReference type="PIRSF" id="PIRSF038953">
    <property type="entry name" value="SigI"/>
    <property type="match status" value="1"/>
</dbReference>
<keyword evidence="3 6" id="KW-0731">Sigma factor</keyword>
<protein>
    <recommendedName>
        <fullName evidence="6">RNA polymerase sigma factor SigI</fullName>
    </recommendedName>
</protein>
<dbReference type="GO" id="GO:0006352">
    <property type="term" value="P:DNA-templated transcription initiation"/>
    <property type="evidence" value="ECO:0007669"/>
    <property type="project" value="UniProtKB-UniRule"/>
</dbReference>
<evidence type="ECO:0000256" key="1">
    <source>
        <dbReference type="ARBA" id="ARBA00022490"/>
    </source>
</evidence>
<dbReference type="GO" id="GO:0005737">
    <property type="term" value="C:cytoplasm"/>
    <property type="evidence" value="ECO:0007669"/>
    <property type="project" value="UniProtKB-SubCell"/>
</dbReference>
<name>A0A1W1VBU0_DESTI</name>
<dbReference type="Gene3D" id="1.10.1740.10">
    <property type="match status" value="1"/>
</dbReference>
<dbReference type="GO" id="GO:0003677">
    <property type="term" value="F:DNA binding"/>
    <property type="evidence" value="ECO:0007669"/>
    <property type="project" value="UniProtKB-UniRule"/>
</dbReference>
<dbReference type="HAMAP" id="MF_02064">
    <property type="entry name" value="Sigma70_SigI"/>
    <property type="match status" value="1"/>
</dbReference>
<dbReference type="InterPro" id="IPR007627">
    <property type="entry name" value="RNA_pol_sigma70_r2"/>
</dbReference>
<dbReference type="AlphaFoldDB" id="A0A1W1VBU0"/>
<evidence type="ECO:0000313" key="9">
    <source>
        <dbReference type="Proteomes" id="UP000192731"/>
    </source>
</evidence>
<evidence type="ECO:0000256" key="5">
    <source>
        <dbReference type="ARBA" id="ARBA00023163"/>
    </source>
</evidence>
<keyword evidence="2 6" id="KW-0805">Transcription regulation</keyword>
<proteinExistence type="inferred from homology"/>
<dbReference type="GO" id="GO:0016987">
    <property type="term" value="F:sigma factor activity"/>
    <property type="evidence" value="ECO:0007669"/>
    <property type="project" value="UniProtKB-UniRule"/>
</dbReference>
<keyword evidence="5 6" id="KW-0804">Transcription</keyword>
<feature type="short sequence motif" description="Polymerase core binding" evidence="6">
    <location>
        <begin position="48"/>
        <end position="61"/>
    </location>
</feature>
<dbReference type="InterPro" id="IPR014244">
    <property type="entry name" value="RNA_pol_sigma-I"/>
</dbReference>
<reference evidence="8 9" key="1">
    <citation type="submission" date="2017-04" db="EMBL/GenBank/DDBJ databases">
        <authorList>
            <person name="Afonso C.L."/>
            <person name="Miller P.J."/>
            <person name="Scott M.A."/>
            <person name="Spackman E."/>
            <person name="Goraichik I."/>
            <person name="Dimitrov K.M."/>
            <person name="Suarez D.L."/>
            <person name="Swayne D.E."/>
        </authorList>
    </citation>
    <scope>NUCLEOTIDE SEQUENCE [LARGE SCALE GENOMIC DNA]</scope>
    <source>
        <strain evidence="8 9">DSM 11270</strain>
    </source>
</reference>
<feature type="DNA-binding region" description="H-T-H motif" evidence="6">
    <location>
        <begin position="189"/>
        <end position="208"/>
    </location>
</feature>
<evidence type="ECO:0000259" key="7">
    <source>
        <dbReference type="Pfam" id="PF04542"/>
    </source>
</evidence>
<gene>
    <name evidence="6" type="primary">sigI</name>
    <name evidence="8" type="ORF">SAMN00017405_1345</name>
</gene>
<keyword evidence="9" id="KW-1185">Reference proteome</keyword>
<comment type="function">
    <text evidence="6">Sigma factors are initiation factors that promote the attachment of RNA polymerase to specific initiation sites and are then released.</text>
</comment>
<evidence type="ECO:0000256" key="2">
    <source>
        <dbReference type="ARBA" id="ARBA00023015"/>
    </source>
</evidence>
<comment type="activity regulation">
    <text evidence="6">Negatively regulated by the anti-sigma-I factor RsgI.</text>
</comment>
<comment type="subcellular location">
    <subcellularLocation>
        <location evidence="6">Cytoplasm</location>
    </subcellularLocation>
</comment>
<accession>A0A1W1VBU0</accession>
<evidence type="ECO:0000256" key="4">
    <source>
        <dbReference type="ARBA" id="ARBA00023125"/>
    </source>
</evidence>
<dbReference type="InterPro" id="IPR014284">
    <property type="entry name" value="RNA_pol_sigma-70_dom"/>
</dbReference>
<feature type="domain" description="RNA polymerase sigma-70 region 2" evidence="7">
    <location>
        <begin position="24"/>
        <end position="93"/>
    </location>
</feature>
<dbReference type="EMBL" id="FWWT01000017">
    <property type="protein sequence ID" value="SMB90660.1"/>
    <property type="molecule type" value="Genomic_DNA"/>
</dbReference>
<organism evidence="8 9">
    <name type="scientific">Desulfonispora thiosulfatigenes DSM 11270</name>
    <dbReference type="NCBI Taxonomy" id="656914"/>
    <lineage>
        <taxon>Bacteria</taxon>
        <taxon>Bacillati</taxon>
        <taxon>Bacillota</taxon>
        <taxon>Clostridia</taxon>
        <taxon>Eubacteriales</taxon>
        <taxon>Peptococcaceae</taxon>
        <taxon>Desulfonispora</taxon>
    </lineage>
</organism>
<keyword evidence="1 6" id="KW-0963">Cytoplasm</keyword>
<dbReference type="Pfam" id="PF04542">
    <property type="entry name" value="Sigma70_r2"/>
    <property type="match status" value="1"/>
</dbReference>
<comment type="subunit">
    <text evidence="6">Interacts with RsgI.</text>
</comment>
<dbReference type="SUPFAM" id="SSF88946">
    <property type="entry name" value="Sigma2 domain of RNA polymerase sigma factors"/>
    <property type="match status" value="1"/>
</dbReference>
<dbReference type="RefSeq" id="WP_159446302.1">
    <property type="nucleotide sequence ID" value="NZ_FWWT01000017.1"/>
</dbReference>
<evidence type="ECO:0000256" key="6">
    <source>
        <dbReference type="HAMAP-Rule" id="MF_02064"/>
    </source>
</evidence>
<sequence length="237" mass="28199">MESIRKFICLIQKGDSLKRERIINEYKGQIHLWANMYCKRYLDWSNDDELSIALGAFNEAIDSFEIKKGSNFLAYAKIVIRNKLIDYFKKEKRHQCLPLEIECNDDKFTPFEIKTAEENYQRETERNERVEEIKLYQERLCEYGLSFSDLVNIAPKHKDTRQSLIKAANILVEEEELAIKLKRTKRLPIKELMIKTGLSRKVLESGRKYIISVAIILFENEFYYLNNFIQRGTYNEE</sequence>
<dbReference type="InterPro" id="IPR013325">
    <property type="entry name" value="RNA_pol_sigma_r2"/>
</dbReference>
<dbReference type="NCBIfam" id="TIGR02895">
    <property type="entry name" value="spore_sigI"/>
    <property type="match status" value="1"/>
</dbReference>
<dbReference type="NCBIfam" id="NF006175">
    <property type="entry name" value="PRK08311.2-3"/>
    <property type="match status" value="1"/>
</dbReference>